<keyword evidence="6" id="KW-0624">Polysaccharide degradation</keyword>
<dbReference type="NCBIfam" id="TIGR03356">
    <property type="entry name" value="BGL"/>
    <property type="match status" value="1"/>
</dbReference>
<accession>A0A1N6GM80</accession>
<dbReference type="GO" id="GO:0005829">
    <property type="term" value="C:cytosol"/>
    <property type="evidence" value="ECO:0007669"/>
    <property type="project" value="TreeGrafter"/>
</dbReference>
<comment type="similarity">
    <text evidence="1 9">Belongs to the glycosyl hydrolase 1 family.</text>
</comment>
<dbReference type="GO" id="GO:0008422">
    <property type="term" value="F:beta-glucosidase activity"/>
    <property type="evidence" value="ECO:0007669"/>
    <property type="project" value="UniProtKB-EC"/>
</dbReference>
<protein>
    <recommendedName>
        <fullName evidence="9">Beta-glucosidase</fullName>
        <ecNumber evidence="9">3.2.1.21</ecNumber>
    </recommendedName>
</protein>
<organism evidence="10 11">
    <name type="scientific">Chitinophaga niabensis</name>
    <dbReference type="NCBI Taxonomy" id="536979"/>
    <lineage>
        <taxon>Bacteria</taxon>
        <taxon>Pseudomonadati</taxon>
        <taxon>Bacteroidota</taxon>
        <taxon>Chitinophagia</taxon>
        <taxon>Chitinophagales</taxon>
        <taxon>Chitinophagaceae</taxon>
        <taxon>Chitinophaga</taxon>
    </lineage>
</organism>
<dbReference type="RefSeq" id="WP_074239873.1">
    <property type="nucleotide sequence ID" value="NZ_FSRA01000001.1"/>
</dbReference>
<proteinExistence type="inferred from homology"/>
<evidence type="ECO:0000256" key="1">
    <source>
        <dbReference type="ARBA" id="ARBA00010838"/>
    </source>
</evidence>
<evidence type="ECO:0000256" key="9">
    <source>
        <dbReference type="RuleBase" id="RU361175"/>
    </source>
</evidence>
<dbReference type="FunFam" id="3.20.20.80:FF:000004">
    <property type="entry name" value="Beta-glucosidase 6-phospho-beta-glucosidase"/>
    <property type="match status" value="1"/>
</dbReference>
<dbReference type="Proteomes" id="UP000185003">
    <property type="component" value="Unassembled WGS sequence"/>
</dbReference>
<dbReference type="GO" id="GO:0030245">
    <property type="term" value="P:cellulose catabolic process"/>
    <property type="evidence" value="ECO:0007669"/>
    <property type="project" value="UniProtKB-KW"/>
</dbReference>
<evidence type="ECO:0000256" key="8">
    <source>
        <dbReference type="PIRSR" id="PIRSR617736-2"/>
    </source>
</evidence>
<feature type="active site" description="Nucleophile" evidence="7">
    <location>
        <position position="357"/>
    </location>
</feature>
<gene>
    <name evidence="10" type="ORF">SAMN04488055_2855</name>
</gene>
<dbReference type="STRING" id="536979.SAMN04488055_2855"/>
<feature type="binding site" evidence="8">
    <location>
        <position position="167"/>
    </location>
    <ligand>
        <name>substrate</name>
    </ligand>
</feature>
<dbReference type="PANTHER" id="PTHR10353:SF36">
    <property type="entry name" value="LP05116P"/>
    <property type="match status" value="1"/>
</dbReference>
<evidence type="ECO:0000256" key="4">
    <source>
        <dbReference type="ARBA" id="ARBA00023277"/>
    </source>
</evidence>
<keyword evidence="5 9" id="KW-0326">Glycosidase</keyword>
<dbReference type="InterPro" id="IPR017736">
    <property type="entry name" value="Glyco_hydro_1_beta-glucosidase"/>
</dbReference>
<dbReference type="SUPFAM" id="SSF51445">
    <property type="entry name" value="(Trans)glycosidases"/>
    <property type="match status" value="1"/>
</dbReference>
<dbReference type="Gene3D" id="3.20.20.80">
    <property type="entry name" value="Glycosidases"/>
    <property type="match status" value="1"/>
</dbReference>
<evidence type="ECO:0000313" key="10">
    <source>
        <dbReference type="EMBL" id="SIO08615.1"/>
    </source>
</evidence>
<keyword evidence="11" id="KW-1185">Reference proteome</keyword>
<evidence type="ECO:0000313" key="11">
    <source>
        <dbReference type="Proteomes" id="UP000185003"/>
    </source>
</evidence>
<dbReference type="InterPro" id="IPR001360">
    <property type="entry name" value="Glyco_hydro_1"/>
</dbReference>
<sequence>MSISRDDFGDDFKWGVVISAFQNEGAYDADGKGLSIWDTFTTRKGKIRDKTDARHACDFYNRYREDILLAKQMGFNVFRFSLSWPRIIPQGTGAVNQAGIDFYQRVIDYCLELGLEPYVTLYHWDLPHALEQKGGWCHRGTVHAFENFATICAQAFGHKVKNWIILNEPFGFTSLGYMLGVHAPGKFGLSYFLPAVHHVALAQAEGARVIRAEVPNARIGTTYSCSHIIPYTQSEQDVRAAARADALFNRLFIEPALGMGYPSDAFPLLKRIERRYALWRDWDKLPFDFDFIGIQNYFPLVVRYNPFMPYVQVSEVKARYRNVPLTSLGWEISGTGMYNILKQFGAYEGVKELMVTESGAAFDDSLEDENRIAYFKEYLEAVLKAKKEGVPVTGYFAWTLTDNFEWAEGYKARFGLVHVDFATQQRTIKASGRWFRQLLLQPERIGR</sequence>
<feature type="binding site" evidence="8">
    <location>
        <position position="123"/>
    </location>
    <ligand>
        <name>substrate</name>
    </ligand>
</feature>
<comment type="catalytic activity">
    <reaction evidence="9">
        <text>Hydrolysis of terminal, non-reducing beta-D-glucosyl residues with release of beta-D-glucose.</text>
        <dbReference type="EC" id="3.2.1.21"/>
    </reaction>
</comment>
<reference evidence="10 11" key="1">
    <citation type="submission" date="2016-11" db="EMBL/GenBank/DDBJ databases">
        <authorList>
            <person name="Jaros S."/>
            <person name="Januszkiewicz K."/>
            <person name="Wedrychowicz H."/>
        </authorList>
    </citation>
    <scope>NUCLEOTIDE SEQUENCE [LARGE SCALE GENOMIC DNA]</scope>
    <source>
        <strain evidence="10 11">DSM 24787</strain>
    </source>
</reference>
<dbReference type="EC" id="3.2.1.21" evidence="9"/>
<dbReference type="PRINTS" id="PR00131">
    <property type="entry name" value="GLHYDRLASE1"/>
</dbReference>
<name>A0A1N6GM80_9BACT</name>
<evidence type="ECO:0000256" key="6">
    <source>
        <dbReference type="ARBA" id="ARBA00023326"/>
    </source>
</evidence>
<feature type="binding site" evidence="8">
    <location>
        <position position="398"/>
    </location>
    <ligand>
        <name>substrate</name>
    </ligand>
</feature>
<dbReference type="InterPro" id="IPR017853">
    <property type="entry name" value="GH"/>
</dbReference>
<feature type="binding site" evidence="8">
    <location>
        <position position="297"/>
    </location>
    <ligand>
        <name>substrate</name>
    </ligand>
</feature>
<keyword evidence="4" id="KW-0119">Carbohydrate metabolism</keyword>
<dbReference type="AlphaFoldDB" id="A0A1N6GM80"/>
<feature type="binding site" evidence="8">
    <location>
        <position position="22"/>
    </location>
    <ligand>
        <name>substrate</name>
    </ligand>
</feature>
<evidence type="ECO:0000256" key="2">
    <source>
        <dbReference type="ARBA" id="ARBA00022801"/>
    </source>
</evidence>
<feature type="active site" description="Proton donor" evidence="7">
    <location>
        <position position="168"/>
    </location>
</feature>
<evidence type="ECO:0000256" key="7">
    <source>
        <dbReference type="PIRSR" id="PIRSR617736-1"/>
    </source>
</evidence>
<evidence type="ECO:0000256" key="5">
    <source>
        <dbReference type="ARBA" id="ARBA00023295"/>
    </source>
</evidence>
<keyword evidence="2 9" id="KW-0378">Hydrolase</keyword>
<feature type="binding site" evidence="8">
    <location>
        <begin position="405"/>
        <end position="406"/>
    </location>
    <ligand>
        <name>substrate</name>
    </ligand>
</feature>
<evidence type="ECO:0000256" key="3">
    <source>
        <dbReference type="ARBA" id="ARBA00023001"/>
    </source>
</evidence>
<dbReference type="Pfam" id="PF00232">
    <property type="entry name" value="Glyco_hydro_1"/>
    <property type="match status" value="1"/>
</dbReference>
<dbReference type="OrthoDB" id="9765195at2"/>
<dbReference type="SMR" id="A0A1N6GM80"/>
<dbReference type="PANTHER" id="PTHR10353">
    <property type="entry name" value="GLYCOSYL HYDROLASE"/>
    <property type="match status" value="1"/>
</dbReference>
<keyword evidence="3" id="KW-0136">Cellulose degradation</keyword>
<dbReference type="EMBL" id="FSRA01000001">
    <property type="protein sequence ID" value="SIO08615.1"/>
    <property type="molecule type" value="Genomic_DNA"/>
</dbReference>